<name>A0ABD0J8X0_9CAEN</name>
<organism evidence="3 4">
    <name type="scientific">Batillaria attramentaria</name>
    <dbReference type="NCBI Taxonomy" id="370345"/>
    <lineage>
        <taxon>Eukaryota</taxon>
        <taxon>Metazoa</taxon>
        <taxon>Spiralia</taxon>
        <taxon>Lophotrochozoa</taxon>
        <taxon>Mollusca</taxon>
        <taxon>Gastropoda</taxon>
        <taxon>Caenogastropoda</taxon>
        <taxon>Sorbeoconcha</taxon>
        <taxon>Cerithioidea</taxon>
        <taxon>Batillariidae</taxon>
        <taxon>Batillaria</taxon>
    </lineage>
</organism>
<feature type="region of interest" description="Disordered" evidence="2">
    <location>
        <begin position="952"/>
        <end position="971"/>
    </location>
</feature>
<feature type="compositionally biased region" description="Polar residues" evidence="2">
    <location>
        <begin position="106"/>
        <end position="125"/>
    </location>
</feature>
<feature type="compositionally biased region" description="Polar residues" evidence="2">
    <location>
        <begin position="249"/>
        <end position="279"/>
    </location>
</feature>
<feature type="region of interest" description="Disordered" evidence="2">
    <location>
        <begin position="543"/>
        <end position="573"/>
    </location>
</feature>
<feature type="region of interest" description="Disordered" evidence="2">
    <location>
        <begin position="862"/>
        <end position="896"/>
    </location>
</feature>
<proteinExistence type="predicted"/>
<dbReference type="EMBL" id="JACVVK020000583">
    <property type="protein sequence ID" value="KAK7464602.1"/>
    <property type="molecule type" value="Genomic_DNA"/>
</dbReference>
<dbReference type="SUPFAM" id="SSF50978">
    <property type="entry name" value="WD40 repeat-like"/>
    <property type="match status" value="1"/>
</dbReference>
<evidence type="ECO:0000256" key="2">
    <source>
        <dbReference type="SAM" id="MobiDB-lite"/>
    </source>
</evidence>
<feature type="compositionally biased region" description="Basic and acidic residues" evidence="2">
    <location>
        <begin position="1055"/>
        <end position="1064"/>
    </location>
</feature>
<evidence type="ECO:0000256" key="1">
    <source>
        <dbReference type="SAM" id="Coils"/>
    </source>
</evidence>
<dbReference type="Gene3D" id="2.130.10.10">
    <property type="entry name" value="YVTN repeat-like/Quinoprotein amine dehydrogenase"/>
    <property type="match status" value="1"/>
</dbReference>
<feature type="compositionally biased region" description="Basic and acidic residues" evidence="2">
    <location>
        <begin position="1034"/>
        <end position="1043"/>
    </location>
</feature>
<keyword evidence="4" id="KW-1185">Reference proteome</keyword>
<feature type="coiled-coil region" evidence="1">
    <location>
        <begin position="65"/>
        <end position="92"/>
    </location>
</feature>
<gene>
    <name evidence="3" type="ORF">BaRGS_00037841</name>
</gene>
<feature type="region of interest" description="Disordered" evidence="2">
    <location>
        <begin position="101"/>
        <end position="125"/>
    </location>
</feature>
<sequence length="1407" mass="153813">MTYQRGCSPTSDYGLIVVKVSLKCRRQQKSTFVNMFVFLLIQSPFSLKPLRMSEAEVCLGAHAPEMALLEKLELMKKECAKKEKKLEKARRAARVKAHVKRKIQEHNSQSADHGQASAETVSPSYSSKARTSVHCGETGISDSGAGCLDGTPSEAGLQADCAVLPGANGTAFNADVGKEHGIWQGPVAKKSITPAKLDRGHREQEAGGGKTARTGVTEQNEVHKTHDMSPHLKSKENAQADVEDALLRNPQSSSSENENCKHSVTNSESEIQTASSSHSGAKPCMEPANFELDSLAVTPSFRSTAYTDIDPEGLQVLQMPSVSDTDTFTLNLHSHSEVENSQANPGIHLDPDTETFTLNLNSSIPSQPGAEDCLLPADSNTHDTDTFTLNLKSEATQHDVPLSANGVLLLDQVCGDYGDNPNTAIRSISSHADILDIHCGDCNPDSPQQSKCKESPVFDTELTESCQSSQHDTELTESCQSSQHDTELTESCQSSQHETATAECTSELKPKKSPTLEKSVECVGPDCGDMNNDTNHVCHASRLEPRTSQSQTVPSSAAFSQRHGSNPNSEQFSEYTELDIIPFSQFELAEDFLSEASQVTDHRSSQSRCRRRQSTALVQRRSPRLSSFAFGSTCNDKPKLACSQDSAGASMCNTPAARHDSLFRLVRKHRKSKKALYLSSLFQYLIDEAKRETSFVEFKLPDDISGLVETSRKPANLPAENLQQQESMVHANTKGAVLKSAQDDRTYVAEEDINFTLPTSALKTKIPYQRSSGDTENDSTVLTDSERIDVIPETELIPGLESWYSGSDTTVVDIDTQETCATRNHEAVSVGTKQVVSLNKGAIDTRSSSDYDNTHIGAGEGTCENVSSKRAADSPFSKRRQTNKSLENTVQQDSRVPLRRVSLSRKGRHPVVSIKNVRIAKDENGEVPARLDEHSVLHSDPLKVLIERHNPEEGQASRKPELLPSPPHTPQQTVNADMADSPCLFTTQPETSYKSEKMKESVCQTQTVSRLQAADVSTPANMGTRCIQAEDNFRDQDGGIGKEKTKKSTAVFTPSKEKSSEKKRGPSILTYCGSAESGCKDPVVAIVAGTSDDEQTPYILSVQTTALTLWTQDDCLTWTAELHWYLPQDSHAEGACSIPSEDGSLVVCVRGSVVDSETPFADVFIYHWTTLHTHRFSLPLTSPVVPQRLFCHGLPTVPSTVLVFATDRAYTRGKTHMLDTSQGCVSAETDMEMVKAQLVDLQLVGELPDAAVGLTDDQKMLVWNVTKGVLLLTVPVPDSVPSLSRLFSSYFYRGYLLQHVQPVDGRFGPCLIAVNPTTSKGAVLRSFKADREVYRDCQQVWVYHDVLLALSQHGGLNIWDACSSQSLLTVDSSPGCIVCATVLNKDKMRWLVTGHRAGCLHIYSVTL</sequence>
<evidence type="ECO:0000313" key="4">
    <source>
        <dbReference type="Proteomes" id="UP001519460"/>
    </source>
</evidence>
<protein>
    <recommendedName>
        <fullName evidence="5">Partner and localiser of BRCA2 WD40 domain-containing protein</fullName>
    </recommendedName>
</protein>
<feature type="region of interest" description="Disordered" evidence="2">
    <location>
        <begin position="197"/>
        <end position="234"/>
    </location>
</feature>
<dbReference type="InterPro" id="IPR015943">
    <property type="entry name" value="WD40/YVTN_repeat-like_dom_sf"/>
</dbReference>
<accession>A0ABD0J8X0</accession>
<feature type="compositionally biased region" description="Polar residues" evidence="2">
    <location>
        <begin position="883"/>
        <end position="893"/>
    </location>
</feature>
<comment type="caution">
    <text evidence="3">The sequence shown here is derived from an EMBL/GenBank/DDBJ whole genome shotgun (WGS) entry which is preliminary data.</text>
</comment>
<feature type="region of interest" description="Disordered" evidence="2">
    <location>
        <begin position="1034"/>
        <end position="1064"/>
    </location>
</feature>
<feature type="region of interest" description="Disordered" evidence="2">
    <location>
        <begin position="248"/>
        <end position="285"/>
    </location>
</feature>
<feature type="compositionally biased region" description="Polar residues" evidence="2">
    <location>
        <begin position="546"/>
        <end position="573"/>
    </location>
</feature>
<feature type="compositionally biased region" description="Basic and acidic residues" evidence="2">
    <location>
        <begin position="220"/>
        <end position="234"/>
    </location>
</feature>
<feature type="region of interest" description="Disordered" evidence="2">
    <location>
        <begin position="597"/>
        <end position="617"/>
    </location>
</feature>
<keyword evidence="1" id="KW-0175">Coiled coil</keyword>
<reference evidence="3 4" key="1">
    <citation type="journal article" date="2023" name="Sci. Data">
        <title>Genome assembly of the Korean intertidal mud-creeper Batillaria attramentaria.</title>
        <authorList>
            <person name="Patra A.K."/>
            <person name="Ho P.T."/>
            <person name="Jun S."/>
            <person name="Lee S.J."/>
            <person name="Kim Y."/>
            <person name="Won Y.J."/>
        </authorList>
    </citation>
    <scope>NUCLEOTIDE SEQUENCE [LARGE SCALE GENOMIC DNA]</scope>
    <source>
        <strain evidence="3">Wonlab-2016</strain>
    </source>
</reference>
<dbReference type="Proteomes" id="UP001519460">
    <property type="component" value="Unassembled WGS sequence"/>
</dbReference>
<evidence type="ECO:0000313" key="3">
    <source>
        <dbReference type="EMBL" id="KAK7464602.1"/>
    </source>
</evidence>
<evidence type="ECO:0008006" key="5">
    <source>
        <dbReference type="Google" id="ProtNLM"/>
    </source>
</evidence>
<feature type="compositionally biased region" description="Basic and acidic residues" evidence="2">
    <location>
        <begin position="952"/>
        <end position="961"/>
    </location>
</feature>
<dbReference type="InterPro" id="IPR036322">
    <property type="entry name" value="WD40_repeat_dom_sf"/>
</dbReference>